<dbReference type="PANTHER" id="PTHR21143">
    <property type="entry name" value="INVERTEBRATE GUSTATORY RECEPTOR"/>
    <property type="match status" value="1"/>
</dbReference>
<dbReference type="GO" id="GO:0043025">
    <property type="term" value="C:neuronal cell body"/>
    <property type="evidence" value="ECO:0007669"/>
    <property type="project" value="TreeGrafter"/>
</dbReference>
<evidence type="ECO:0000256" key="4">
    <source>
        <dbReference type="ARBA" id="ARBA00022989"/>
    </source>
</evidence>
<evidence type="ECO:0000256" key="7">
    <source>
        <dbReference type="ARBA" id="ARBA00023224"/>
    </source>
</evidence>
<dbReference type="GO" id="GO:0030424">
    <property type="term" value="C:axon"/>
    <property type="evidence" value="ECO:0007669"/>
    <property type="project" value="TreeGrafter"/>
</dbReference>
<sequence length="387" mass="44637">MESALKIEFVKYFKPFYYTMKLFGLAPYCFRNKTLNSTYRSNVVSFIWSFILFTVVIYISLNDLNDLKKYSILPEINIVTNISAHLLSLTSLTALLLINFVHRNKFKNLFENLWYVDRILFSEIDLQNTYKRMYKLILFQVILFGIFVSLVFIDGFGWAGCRIITILSHVTYIFYCNVVCIIWHRLSIIKCKVDTIANETETNTGINVTRLYNSMELTTDAKATVNDSSNKILMLRCAYNSIKDIDNNLNSILGTYILLEMTYNFVSFVAHAYIGILSFKFVVSGGINILVVSLFAWILFYLAKQGIVCFLCNAASNQTQHLQGKLQNILLQQDNSKTHYQAQLFSTQISRNKITFSAAGFYVLNLNIFFTYVSSAISFLIILLQFR</sequence>
<dbReference type="GO" id="GO:0007165">
    <property type="term" value="P:signal transduction"/>
    <property type="evidence" value="ECO:0007669"/>
    <property type="project" value="UniProtKB-KW"/>
</dbReference>
<dbReference type="InterPro" id="IPR013604">
    <property type="entry name" value="7TM_chemorcpt"/>
</dbReference>
<dbReference type="GO" id="GO:0007635">
    <property type="term" value="P:chemosensory behavior"/>
    <property type="evidence" value="ECO:0007669"/>
    <property type="project" value="TreeGrafter"/>
</dbReference>
<feature type="transmembrane region" description="Helical" evidence="8">
    <location>
        <begin position="163"/>
        <end position="183"/>
    </location>
</feature>
<feature type="transmembrane region" description="Helical" evidence="8">
    <location>
        <begin position="81"/>
        <end position="101"/>
    </location>
</feature>
<comment type="caution">
    <text evidence="9">The sequence shown here is derived from an EMBL/GenBank/DDBJ whole genome shotgun (WGS) entry which is preliminary data.</text>
</comment>
<dbReference type="Pfam" id="PF08395">
    <property type="entry name" value="7tm_7"/>
    <property type="match status" value="1"/>
</dbReference>
<dbReference type="EMBL" id="JASPKZ010008945">
    <property type="protein sequence ID" value="KAJ9578149.1"/>
    <property type="molecule type" value="Genomic_DNA"/>
</dbReference>
<dbReference type="Proteomes" id="UP001233999">
    <property type="component" value="Unassembled WGS sequence"/>
</dbReference>
<comment type="similarity">
    <text evidence="8">Belongs to the insect chemoreceptor superfamily. Gustatory receptor (GR) family.</text>
</comment>
<keyword evidence="4 8" id="KW-1133">Transmembrane helix</keyword>
<protein>
    <recommendedName>
        <fullName evidence="8">Gustatory receptor</fullName>
    </recommendedName>
</protein>
<accession>A0AAD7ZCI2</accession>
<reference evidence="9" key="1">
    <citation type="journal article" date="2023" name="IScience">
        <title>Live-bearing cockroach genome reveals convergent evolutionary mechanisms linked to viviparity in insects and beyond.</title>
        <authorList>
            <person name="Fouks B."/>
            <person name="Harrison M.C."/>
            <person name="Mikhailova A.A."/>
            <person name="Marchal E."/>
            <person name="English S."/>
            <person name="Carruthers M."/>
            <person name="Jennings E.C."/>
            <person name="Chiamaka E.L."/>
            <person name="Frigard R.A."/>
            <person name="Pippel M."/>
            <person name="Attardo G.M."/>
            <person name="Benoit J.B."/>
            <person name="Bornberg-Bauer E."/>
            <person name="Tobe S.S."/>
        </authorList>
    </citation>
    <scope>NUCLEOTIDE SEQUENCE</scope>
    <source>
        <strain evidence="9">Stay&amp;Tobe</strain>
    </source>
</reference>
<organism evidence="9 10">
    <name type="scientific">Diploptera punctata</name>
    <name type="common">Pacific beetle cockroach</name>
    <dbReference type="NCBI Taxonomy" id="6984"/>
    <lineage>
        <taxon>Eukaryota</taxon>
        <taxon>Metazoa</taxon>
        <taxon>Ecdysozoa</taxon>
        <taxon>Arthropoda</taxon>
        <taxon>Hexapoda</taxon>
        <taxon>Insecta</taxon>
        <taxon>Pterygota</taxon>
        <taxon>Neoptera</taxon>
        <taxon>Polyneoptera</taxon>
        <taxon>Dictyoptera</taxon>
        <taxon>Blattodea</taxon>
        <taxon>Blaberoidea</taxon>
        <taxon>Blaberidae</taxon>
        <taxon>Diplopterinae</taxon>
        <taxon>Diploptera</taxon>
    </lineage>
</organism>
<dbReference type="GO" id="GO:0005886">
    <property type="term" value="C:plasma membrane"/>
    <property type="evidence" value="ECO:0007669"/>
    <property type="project" value="UniProtKB-SubCell"/>
</dbReference>
<dbReference type="AlphaFoldDB" id="A0AAD7ZCI2"/>
<feature type="transmembrane region" description="Helical" evidence="8">
    <location>
        <begin position="361"/>
        <end position="386"/>
    </location>
</feature>
<evidence type="ECO:0000256" key="5">
    <source>
        <dbReference type="ARBA" id="ARBA00023136"/>
    </source>
</evidence>
<keyword evidence="3 8" id="KW-0812">Transmembrane</keyword>
<dbReference type="GO" id="GO:0050909">
    <property type="term" value="P:sensory perception of taste"/>
    <property type="evidence" value="ECO:0007669"/>
    <property type="project" value="InterPro"/>
</dbReference>
<dbReference type="GO" id="GO:0030425">
    <property type="term" value="C:dendrite"/>
    <property type="evidence" value="ECO:0007669"/>
    <property type="project" value="TreeGrafter"/>
</dbReference>
<name>A0AAD7ZCI2_DIPPU</name>
<keyword evidence="2 8" id="KW-1003">Cell membrane</keyword>
<dbReference type="PANTHER" id="PTHR21143:SF134">
    <property type="entry name" value="GUSTATORY RECEPTOR"/>
    <property type="match status" value="1"/>
</dbReference>
<feature type="non-terminal residue" evidence="9">
    <location>
        <position position="387"/>
    </location>
</feature>
<keyword evidence="6 8" id="KW-0675">Receptor</keyword>
<evidence type="ECO:0000256" key="8">
    <source>
        <dbReference type="RuleBase" id="RU363108"/>
    </source>
</evidence>
<feature type="transmembrane region" description="Helical" evidence="8">
    <location>
        <begin position="42"/>
        <end position="61"/>
    </location>
</feature>
<evidence type="ECO:0000256" key="3">
    <source>
        <dbReference type="ARBA" id="ARBA00022692"/>
    </source>
</evidence>
<feature type="transmembrane region" description="Helical" evidence="8">
    <location>
        <begin position="136"/>
        <end position="157"/>
    </location>
</feature>
<evidence type="ECO:0000256" key="6">
    <source>
        <dbReference type="ARBA" id="ARBA00023170"/>
    </source>
</evidence>
<reference evidence="9" key="2">
    <citation type="submission" date="2023-05" db="EMBL/GenBank/DDBJ databases">
        <authorList>
            <person name="Fouks B."/>
        </authorList>
    </citation>
    <scope>NUCLEOTIDE SEQUENCE</scope>
    <source>
        <strain evidence="9">Stay&amp;Tobe</strain>
        <tissue evidence="9">Testes</tissue>
    </source>
</reference>
<proteinExistence type="inferred from homology"/>
<keyword evidence="10" id="KW-1185">Reference proteome</keyword>
<evidence type="ECO:0000313" key="9">
    <source>
        <dbReference type="EMBL" id="KAJ9578149.1"/>
    </source>
</evidence>
<keyword evidence="5 8" id="KW-0472">Membrane</keyword>
<feature type="transmembrane region" description="Helical" evidence="8">
    <location>
        <begin position="282"/>
        <end position="303"/>
    </location>
</feature>
<evidence type="ECO:0000256" key="2">
    <source>
        <dbReference type="ARBA" id="ARBA00022475"/>
    </source>
</evidence>
<gene>
    <name evidence="9" type="ORF">L9F63_024991</name>
</gene>
<comment type="subcellular location">
    <subcellularLocation>
        <location evidence="1 8">Cell membrane</location>
        <topology evidence="1 8">Multi-pass membrane protein</topology>
    </subcellularLocation>
</comment>
<evidence type="ECO:0000313" key="10">
    <source>
        <dbReference type="Proteomes" id="UP001233999"/>
    </source>
</evidence>
<feature type="transmembrane region" description="Helical" evidence="8">
    <location>
        <begin position="253"/>
        <end position="276"/>
    </location>
</feature>
<dbReference type="GO" id="GO:0008049">
    <property type="term" value="P:male courtship behavior"/>
    <property type="evidence" value="ECO:0007669"/>
    <property type="project" value="TreeGrafter"/>
</dbReference>
<evidence type="ECO:0000256" key="1">
    <source>
        <dbReference type="ARBA" id="ARBA00004651"/>
    </source>
</evidence>
<keyword evidence="7 8" id="KW-0807">Transducer</keyword>
<comment type="function">
    <text evidence="8">Gustatory receptor which mediates acceptance or avoidance behavior, depending on its substrates.</text>
</comment>